<evidence type="ECO:0000256" key="8">
    <source>
        <dbReference type="ARBA" id="ARBA00022991"/>
    </source>
</evidence>
<evidence type="ECO:0000256" key="15">
    <source>
        <dbReference type="SAM" id="Phobius"/>
    </source>
</evidence>
<keyword evidence="7 15" id="KW-1133">Transmembrane helix</keyword>
<dbReference type="EMBL" id="VCGU01000459">
    <property type="protein sequence ID" value="TRY61167.1"/>
    <property type="molecule type" value="Genomic_DNA"/>
</dbReference>
<sequence>MPDNTVNESIHFAVCNFVYLDDNYNLHFPEGEIYMAFVPDFAYRINIPLIDWFPGTKLGYDAPAEIRELSDPHWFTFQPVHPFIQHIIAIIYFLLFSVCVSGNTMVIAIFLRPAARRKPSSFLVASLAFSDIIMIITQAPPLFLGALFSKYWPFGKTWCQIYAFAGGVAGCTSIWLVIFIGYDLYMHLSKRAQKQRGVTGKQACSMVIFSFLYSAATNCPPFFGWGAFKPEGMLISCSFDYLTRTPSNRAFVVYLTFFDFFLPFMPLMYLYFKICLEVLGYYHKQNKVMNTLGMPKHVVKRFGNQRLITPLVSQFPALFAKTASCLNPLLYTACHPNFSKKKIQKEREEEPYEYDGVSGHQEIPYDPEGTASVQA</sequence>
<gene>
    <name evidence="17" type="ORF">TCAL_05859</name>
</gene>
<dbReference type="SUPFAM" id="SSF81321">
    <property type="entry name" value="Family A G protein-coupled receptor-like"/>
    <property type="match status" value="1"/>
</dbReference>
<dbReference type="GO" id="GO:0009881">
    <property type="term" value="F:photoreceptor activity"/>
    <property type="evidence" value="ECO:0007669"/>
    <property type="project" value="UniProtKB-KW"/>
</dbReference>
<organism evidence="17 18">
    <name type="scientific">Tigriopus californicus</name>
    <name type="common">Marine copepod</name>
    <dbReference type="NCBI Taxonomy" id="6832"/>
    <lineage>
        <taxon>Eukaryota</taxon>
        <taxon>Metazoa</taxon>
        <taxon>Ecdysozoa</taxon>
        <taxon>Arthropoda</taxon>
        <taxon>Crustacea</taxon>
        <taxon>Multicrustacea</taxon>
        <taxon>Hexanauplia</taxon>
        <taxon>Copepoda</taxon>
        <taxon>Harpacticoida</taxon>
        <taxon>Harpacticidae</taxon>
        <taxon>Tigriopus</taxon>
    </lineage>
</organism>
<dbReference type="PRINTS" id="PR00237">
    <property type="entry name" value="GPCRRHODOPSN"/>
</dbReference>
<comment type="similarity">
    <text evidence="2">Belongs to the G-protein coupled receptor 1 family.</text>
</comment>
<keyword evidence="4" id="KW-0716">Sensory transduction</keyword>
<dbReference type="STRING" id="6832.A0A553N6V8"/>
<evidence type="ECO:0000256" key="1">
    <source>
        <dbReference type="ARBA" id="ARBA00004141"/>
    </source>
</evidence>
<evidence type="ECO:0000256" key="14">
    <source>
        <dbReference type="SAM" id="MobiDB-lite"/>
    </source>
</evidence>
<feature type="transmembrane region" description="Helical" evidence="15">
    <location>
        <begin position="123"/>
        <end position="149"/>
    </location>
</feature>
<keyword evidence="18" id="KW-1185">Reference proteome</keyword>
<keyword evidence="11" id="KW-0675">Receptor</keyword>
<evidence type="ECO:0000256" key="9">
    <source>
        <dbReference type="ARBA" id="ARBA00023040"/>
    </source>
</evidence>
<feature type="transmembrane region" description="Helical" evidence="15">
    <location>
        <begin position="161"/>
        <end position="182"/>
    </location>
</feature>
<evidence type="ECO:0000256" key="11">
    <source>
        <dbReference type="ARBA" id="ARBA00023170"/>
    </source>
</evidence>
<dbReference type="GO" id="GO:0007602">
    <property type="term" value="P:phototransduction"/>
    <property type="evidence" value="ECO:0007669"/>
    <property type="project" value="UniProtKB-KW"/>
</dbReference>
<dbReference type="InterPro" id="IPR017452">
    <property type="entry name" value="GPCR_Rhodpsn_7TM"/>
</dbReference>
<dbReference type="PANTHER" id="PTHR24240">
    <property type="entry name" value="OPSIN"/>
    <property type="match status" value="1"/>
</dbReference>
<dbReference type="GO" id="GO:0007601">
    <property type="term" value="P:visual perception"/>
    <property type="evidence" value="ECO:0007669"/>
    <property type="project" value="UniProtKB-KW"/>
</dbReference>
<dbReference type="InterPro" id="IPR000276">
    <property type="entry name" value="GPCR_Rhodpsn"/>
</dbReference>
<dbReference type="Gene3D" id="1.20.1070.10">
    <property type="entry name" value="Rhodopsin 7-helix transmembrane proteins"/>
    <property type="match status" value="1"/>
</dbReference>
<evidence type="ECO:0000256" key="3">
    <source>
        <dbReference type="ARBA" id="ARBA00022543"/>
    </source>
</evidence>
<evidence type="ECO:0000256" key="4">
    <source>
        <dbReference type="ARBA" id="ARBA00022606"/>
    </source>
</evidence>
<evidence type="ECO:0000256" key="6">
    <source>
        <dbReference type="ARBA" id="ARBA00022925"/>
    </source>
</evidence>
<comment type="caution">
    <text evidence="17">The sequence shown here is derived from an EMBL/GenBank/DDBJ whole genome shotgun (WGS) entry which is preliminary data.</text>
</comment>
<evidence type="ECO:0000256" key="5">
    <source>
        <dbReference type="ARBA" id="ARBA00022692"/>
    </source>
</evidence>
<keyword evidence="3" id="KW-0600">Photoreceptor protein</keyword>
<evidence type="ECO:0000259" key="16">
    <source>
        <dbReference type="PROSITE" id="PS50262"/>
    </source>
</evidence>
<keyword evidence="6" id="KW-0681">Retinal protein</keyword>
<keyword evidence="10 15" id="KW-0472">Membrane</keyword>
<dbReference type="Pfam" id="PF00001">
    <property type="entry name" value="7tm_1"/>
    <property type="match status" value="1"/>
</dbReference>
<keyword evidence="13" id="KW-0844">Vision</keyword>
<dbReference type="PROSITE" id="PS50262">
    <property type="entry name" value="G_PROTEIN_RECEP_F1_2"/>
    <property type="match status" value="1"/>
</dbReference>
<protein>
    <recommendedName>
        <fullName evidence="16">G-protein coupled receptors family 1 profile domain-containing protein</fullName>
    </recommendedName>
</protein>
<dbReference type="GO" id="GO:0016020">
    <property type="term" value="C:membrane"/>
    <property type="evidence" value="ECO:0007669"/>
    <property type="project" value="UniProtKB-SubCell"/>
</dbReference>
<name>A0A553N6V8_TIGCA</name>
<comment type="subcellular location">
    <subcellularLocation>
        <location evidence="1">Membrane</location>
        <topology evidence="1">Multi-pass membrane protein</topology>
    </subcellularLocation>
</comment>
<feature type="transmembrane region" description="Helical" evidence="15">
    <location>
        <begin position="83"/>
        <end position="111"/>
    </location>
</feature>
<feature type="transmembrane region" description="Helical" evidence="15">
    <location>
        <begin position="251"/>
        <end position="272"/>
    </location>
</feature>
<dbReference type="PROSITE" id="PS00238">
    <property type="entry name" value="OPSIN"/>
    <property type="match status" value="1"/>
</dbReference>
<proteinExistence type="inferred from homology"/>
<dbReference type="InterPro" id="IPR050125">
    <property type="entry name" value="GPCR_opsins"/>
</dbReference>
<evidence type="ECO:0000256" key="10">
    <source>
        <dbReference type="ARBA" id="ARBA00023136"/>
    </source>
</evidence>
<feature type="region of interest" description="Disordered" evidence="14">
    <location>
        <begin position="344"/>
        <end position="375"/>
    </location>
</feature>
<evidence type="ECO:0000256" key="13">
    <source>
        <dbReference type="ARBA" id="ARBA00023305"/>
    </source>
</evidence>
<dbReference type="Proteomes" id="UP000318571">
    <property type="component" value="Chromosome 8"/>
</dbReference>
<dbReference type="InterPro" id="IPR027430">
    <property type="entry name" value="Retinal_BS"/>
</dbReference>
<dbReference type="GO" id="GO:0004930">
    <property type="term" value="F:G protein-coupled receptor activity"/>
    <property type="evidence" value="ECO:0007669"/>
    <property type="project" value="UniProtKB-KW"/>
</dbReference>
<accession>A0A553N6V8</accession>
<keyword evidence="12" id="KW-0807">Transducer</keyword>
<reference evidence="17 18" key="1">
    <citation type="journal article" date="2018" name="Nat. Ecol. Evol.">
        <title>Genomic signatures of mitonuclear coevolution across populations of Tigriopus californicus.</title>
        <authorList>
            <person name="Barreto F.S."/>
            <person name="Watson E.T."/>
            <person name="Lima T.G."/>
            <person name="Willett C.S."/>
            <person name="Edmands S."/>
            <person name="Li W."/>
            <person name="Burton R.S."/>
        </authorList>
    </citation>
    <scope>NUCLEOTIDE SEQUENCE [LARGE SCALE GENOMIC DNA]</scope>
    <source>
        <strain evidence="17 18">San Diego</strain>
    </source>
</reference>
<evidence type="ECO:0000256" key="7">
    <source>
        <dbReference type="ARBA" id="ARBA00022989"/>
    </source>
</evidence>
<evidence type="ECO:0000313" key="17">
    <source>
        <dbReference type="EMBL" id="TRY61167.1"/>
    </source>
</evidence>
<keyword evidence="5 15" id="KW-0812">Transmembrane</keyword>
<evidence type="ECO:0000256" key="2">
    <source>
        <dbReference type="ARBA" id="ARBA00010663"/>
    </source>
</evidence>
<evidence type="ECO:0000256" key="12">
    <source>
        <dbReference type="ARBA" id="ARBA00023224"/>
    </source>
</evidence>
<keyword evidence="9" id="KW-0297">G-protein coupled receptor</keyword>
<evidence type="ECO:0000313" key="18">
    <source>
        <dbReference type="Proteomes" id="UP000318571"/>
    </source>
</evidence>
<feature type="domain" description="G-protein coupled receptors family 1 profile" evidence="16">
    <location>
        <begin position="102"/>
        <end position="274"/>
    </location>
</feature>
<keyword evidence="8" id="KW-0157">Chromophore</keyword>
<dbReference type="AlphaFoldDB" id="A0A553N6V8"/>
<feature type="transmembrane region" description="Helical" evidence="15">
    <location>
        <begin position="203"/>
        <end position="223"/>
    </location>
</feature>